<dbReference type="EMBL" id="JAIQCJ010002014">
    <property type="protein sequence ID" value="KAJ8785484.1"/>
    <property type="molecule type" value="Genomic_DNA"/>
</dbReference>
<dbReference type="AlphaFoldDB" id="A0AB34H1A2"/>
<evidence type="ECO:0000313" key="2">
    <source>
        <dbReference type="EMBL" id="KAJ8785484.1"/>
    </source>
</evidence>
<comment type="caution">
    <text evidence="2">The sequence shown here is derived from an EMBL/GenBank/DDBJ whole genome shotgun (WGS) entry which is preliminary data.</text>
</comment>
<feature type="region of interest" description="Disordered" evidence="1">
    <location>
        <begin position="13"/>
        <end position="99"/>
    </location>
</feature>
<gene>
    <name evidence="2" type="ORF">J1605_007081</name>
</gene>
<accession>A0AB34H1A2</accession>
<evidence type="ECO:0000256" key="1">
    <source>
        <dbReference type="SAM" id="MobiDB-lite"/>
    </source>
</evidence>
<feature type="compositionally biased region" description="Polar residues" evidence="1">
    <location>
        <begin position="78"/>
        <end position="99"/>
    </location>
</feature>
<keyword evidence="3" id="KW-1185">Reference proteome</keyword>
<reference evidence="2 3" key="1">
    <citation type="submission" date="2022-11" db="EMBL/GenBank/DDBJ databases">
        <title>Whole genome sequence of Eschrichtius robustus ER-17-0199.</title>
        <authorList>
            <person name="Bruniche-Olsen A."/>
            <person name="Black A.N."/>
            <person name="Fields C.J."/>
            <person name="Walden K."/>
            <person name="Dewoody J.A."/>
        </authorList>
    </citation>
    <scope>NUCLEOTIDE SEQUENCE [LARGE SCALE GENOMIC DNA]</scope>
    <source>
        <strain evidence="2">ER-17-0199</strain>
        <tissue evidence="2">Blubber</tissue>
    </source>
</reference>
<proteinExistence type="predicted"/>
<sequence>MSMGFWSVFIAREPVMERHHAQRKSGEGPGDPTVICGPSPAQGDWRRPRGRAKRTSLPAAARQVLSRYDGQCGDAGTTPRSRGRSSGDQLQASSLRPPG</sequence>
<protein>
    <submittedName>
        <fullName evidence="2">Uncharacterized protein</fullName>
    </submittedName>
</protein>
<name>A0AB34H1A2_ESCRO</name>
<evidence type="ECO:0000313" key="3">
    <source>
        <dbReference type="Proteomes" id="UP001159641"/>
    </source>
</evidence>
<organism evidence="2 3">
    <name type="scientific">Eschrichtius robustus</name>
    <name type="common">California gray whale</name>
    <name type="synonym">Eschrichtius gibbosus</name>
    <dbReference type="NCBI Taxonomy" id="9764"/>
    <lineage>
        <taxon>Eukaryota</taxon>
        <taxon>Metazoa</taxon>
        <taxon>Chordata</taxon>
        <taxon>Craniata</taxon>
        <taxon>Vertebrata</taxon>
        <taxon>Euteleostomi</taxon>
        <taxon>Mammalia</taxon>
        <taxon>Eutheria</taxon>
        <taxon>Laurasiatheria</taxon>
        <taxon>Artiodactyla</taxon>
        <taxon>Whippomorpha</taxon>
        <taxon>Cetacea</taxon>
        <taxon>Mysticeti</taxon>
        <taxon>Eschrichtiidae</taxon>
        <taxon>Eschrichtius</taxon>
    </lineage>
</organism>
<dbReference type="Proteomes" id="UP001159641">
    <property type="component" value="Unassembled WGS sequence"/>
</dbReference>